<dbReference type="AlphaFoldDB" id="A0A090MF05"/>
<reference evidence="2" key="1">
    <citation type="submission" date="2013-05" db="EMBL/GenBank/DDBJ databases">
        <title>Draft genome sequences of six wheat associated Fusarium spp. isolates.</title>
        <authorList>
            <person name="Moolhuijzen P.M."/>
            <person name="Manners J.M."/>
            <person name="Wilcox S."/>
            <person name="Bellgard M.I."/>
            <person name="Gardiner D.M."/>
        </authorList>
    </citation>
    <scope>NUCLEOTIDE SEQUENCE</scope>
    <source>
        <strain evidence="2">CS3069</strain>
    </source>
</reference>
<sequence>MPLFNQGPCDKAFNTPYRGNLECLKSVRKAKAKDMSNIATIPINTTDSFPGREGYVVILVLGVNESNSLRFIANKNRICVGTTRHIGALSAIGDVKTAPEVMRVVDKKKTSLRKSDDLESESVKSDVFWMMLNWFRQAWEDLSRKDDLERRVSARKGT</sequence>
<evidence type="ECO:0000259" key="1">
    <source>
        <dbReference type="Pfam" id="PF13087"/>
    </source>
</evidence>
<dbReference type="Gene3D" id="3.40.50.300">
    <property type="entry name" value="P-loop containing nucleotide triphosphate hydrolases"/>
    <property type="match status" value="1"/>
</dbReference>
<feature type="domain" description="DNA2/NAM7 helicase-like C-terminal" evidence="1">
    <location>
        <begin position="15"/>
        <end position="95"/>
    </location>
</feature>
<comment type="caution">
    <text evidence="2">The sequence shown here is derived from an EMBL/GenBank/DDBJ whole genome shotgun (WGS) entry which is preliminary data.</text>
</comment>
<organism evidence="2">
    <name type="scientific">Fusarium clavum</name>
    <dbReference type="NCBI Taxonomy" id="2594811"/>
    <lineage>
        <taxon>Eukaryota</taxon>
        <taxon>Fungi</taxon>
        <taxon>Dikarya</taxon>
        <taxon>Ascomycota</taxon>
        <taxon>Pezizomycotina</taxon>
        <taxon>Sordariomycetes</taxon>
        <taxon>Hypocreomycetidae</taxon>
        <taxon>Hypocreales</taxon>
        <taxon>Nectriaceae</taxon>
        <taxon>Fusarium</taxon>
        <taxon>Fusarium incarnatum-equiseti species complex</taxon>
    </lineage>
</organism>
<dbReference type="InterPro" id="IPR041679">
    <property type="entry name" value="DNA2/NAM7-like_C"/>
</dbReference>
<evidence type="ECO:0000313" key="2">
    <source>
        <dbReference type="EMBL" id="CEG05684.1"/>
    </source>
</evidence>
<proteinExistence type="predicted"/>
<gene>
    <name evidence="2" type="ORF">BN850_0134200</name>
</gene>
<name>A0A090MF05_9HYPO</name>
<accession>A0A090MF05</accession>
<protein>
    <submittedName>
        <fullName evidence="2">WGS project CBMI000000000 data, contig CS3069_c004917</fullName>
    </submittedName>
</protein>
<dbReference type="EMBL" id="CBMI010004913">
    <property type="protein sequence ID" value="CEG05684.1"/>
    <property type="molecule type" value="Genomic_DNA"/>
</dbReference>
<dbReference type="InterPro" id="IPR027417">
    <property type="entry name" value="P-loop_NTPase"/>
</dbReference>
<dbReference type="Pfam" id="PF13087">
    <property type="entry name" value="AAA_12"/>
    <property type="match status" value="1"/>
</dbReference>